<comment type="caution">
    <text evidence="1">The sequence shown here is derived from an EMBL/GenBank/DDBJ whole genome shotgun (WGS) entry which is preliminary data.</text>
</comment>
<reference evidence="1 2" key="1">
    <citation type="submission" date="2019-08" db="EMBL/GenBank/DDBJ databases">
        <title>A chromosome-level genome assembly, high-density linkage maps, and genome scans reveal the genomic architecture of hybrid incompatibilities underlying speciation via character displacement in darters (Percidae: Etheostominae).</title>
        <authorList>
            <person name="Moran R.L."/>
            <person name="Catchen J.M."/>
            <person name="Fuller R.C."/>
        </authorList>
    </citation>
    <scope>NUCLEOTIDE SEQUENCE [LARGE SCALE GENOMIC DNA]</scope>
    <source>
        <strain evidence="1">EspeVRDwgs_2016</strain>
        <tissue evidence="1">Muscle</tissue>
    </source>
</reference>
<evidence type="ECO:0000313" key="1">
    <source>
        <dbReference type="EMBL" id="KAA8585889.1"/>
    </source>
</evidence>
<name>A0A5J5CXN3_9PERO</name>
<accession>A0A5J5CXN3</accession>
<protein>
    <submittedName>
        <fullName evidence="1">Uncharacterized protein</fullName>
    </submittedName>
</protein>
<evidence type="ECO:0000313" key="2">
    <source>
        <dbReference type="Proteomes" id="UP000327493"/>
    </source>
</evidence>
<sequence length="58" mass="6643">MDTNLETPYEDEAQFIECTKEDALVAAGLAVRHHCVPVFEDILQYLDYMKLDEPIIGE</sequence>
<dbReference type="Proteomes" id="UP000327493">
    <property type="component" value="Chromosome 14"/>
</dbReference>
<gene>
    <name evidence="1" type="ORF">FQN60_007458</name>
</gene>
<dbReference type="AlphaFoldDB" id="A0A5J5CXN3"/>
<proteinExistence type="predicted"/>
<organism evidence="1 2">
    <name type="scientific">Etheostoma spectabile</name>
    <name type="common">orangethroat darter</name>
    <dbReference type="NCBI Taxonomy" id="54343"/>
    <lineage>
        <taxon>Eukaryota</taxon>
        <taxon>Metazoa</taxon>
        <taxon>Chordata</taxon>
        <taxon>Craniata</taxon>
        <taxon>Vertebrata</taxon>
        <taxon>Euteleostomi</taxon>
        <taxon>Actinopterygii</taxon>
        <taxon>Neopterygii</taxon>
        <taxon>Teleostei</taxon>
        <taxon>Neoteleostei</taxon>
        <taxon>Acanthomorphata</taxon>
        <taxon>Eupercaria</taxon>
        <taxon>Perciformes</taxon>
        <taxon>Percoidei</taxon>
        <taxon>Percidae</taxon>
        <taxon>Etheostomatinae</taxon>
        <taxon>Etheostoma</taxon>
    </lineage>
</organism>
<keyword evidence="2" id="KW-1185">Reference proteome</keyword>
<dbReference type="EMBL" id="VOFY01000014">
    <property type="protein sequence ID" value="KAA8585889.1"/>
    <property type="molecule type" value="Genomic_DNA"/>
</dbReference>